<keyword evidence="1" id="KW-1133">Transmembrane helix</keyword>
<dbReference type="AlphaFoldDB" id="A0A9X1SDM1"/>
<dbReference type="EMBL" id="JAJFZV010000022">
    <property type="protein sequence ID" value="MCC3299830.1"/>
    <property type="molecule type" value="Genomic_DNA"/>
</dbReference>
<evidence type="ECO:0000256" key="1">
    <source>
        <dbReference type="SAM" id="Phobius"/>
    </source>
</evidence>
<protein>
    <submittedName>
        <fullName evidence="5">DUF5979 domain-containing protein</fullName>
    </submittedName>
</protein>
<dbReference type="Gene3D" id="1.10.150.480">
    <property type="match status" value="1"/>
</dbReference>
<feature type="domain" description="DUF5979" evidence="4">
    <location>
        <begin position="412"/>
        <end position="506"/>
    </location>
</feature>
<dbReference type="InterPro" id="IPR023849">
    <property type="entry name" value="TQXA_dom"/>
</dbReference>
<evidence type="ECO:0000259" key="3">
    <source>
        <dbReference type="Pfam" id="PF08341"/>
    </source>
</evidence>
<dbReference type="RefSeq" id="WP_227897853.1">
    <property type="nucleotide sequence ID" value="NZ_JAJFZV010000022.1"/>
</dbReference>
<name>A0A9X1SDM1_9MICC</name>
<dbReference type="Pfam" id="PF19407">
    <property type="entry name" value="DUF5979"/>
    <property type="match status" value="2"/>
</dbReference>
<keyword evidence="2" id="KW-0732">Signal</keyword>
<keyword evidence="1" id="KW-0472">Membrane</keyword>
<feature type="chain" id="PRO_5040737900" evidence="2">
    <location>
        <begin position="17"/>
        <end position="550"/>
    </location>
</feature>
<reference evidence="5" key="1">
    <citation type="submission" date="2021-10" db="EMBL/GenBank/DDBJ databases">
        <title>Novel species in genus Arthrobacter.</title>
        <authorList>
            <person name="Liu Y."/>
        </authorList>
    </citation>
    <scope>NUCLEOTIDE SEQUENCE</scope>
    <source>
        <strain evidence="5">Zg-Y453</strain>
    </source>
</reference>
<dbReference type="InterPro" id="IPR046022">
    <property type="entry name" value="DUF5979"/>
</dbReference>
<evidence type="ECO:0000256" key="2">
    <source>
        <dbReference type="SAM" id="SignalP"/>
    </source>
</evidence>
<feature type="domain" description="Thioester" evidence="3">
    <location>
        <begin position="83"/>
        <end position="169"/>
    </location>
</feature>
<feature type="signal peptide" evidence="2">
    <location>
        <begin position="1"/>
        <end position="16"/>
    </location>
</feature>
<keyword evidence="6" id="KW-1185">Reference proteome</keyword>
<keyword evidence="1" id="KW-0812">Transmembrane</keyword>
<feature type="transmembrane region" description="Helical" evidence="1">
    <location>
        <begin position="525"/>
        <end position="542"/>
    </location>
</feature>
<evidence type="ECO:0000313" key="5">
    <source>
        <dbReference type="EMBL" id="MCC3299830.1"/>
    </source>
</evidence>
<dbReference type="NCBIfam" id="TIGR01167">
    <property type="entry name" value="LPXTG_anchor"/>
    <property type="match status" value="1"/>
</dbReference>
<dbReference type="InterPro" id="IPR013552">
    <property type="entry name" value="Thioester_dom"/>
</dbReference>
<dbReference type="NCBIfam" id="TIGR03934">
    <property type="entry name" value="TQXA_dom"/>
    <property type="match status" value="1"/>
</dbReference>
<evidence type="ECO:0000313" key="6">
    <source>
        <dbReference type="Proteomes" id="UP001139158"/>
    </source>
</evidence>
<proteinExistence type="predicted"/>
<comment type="caution">
    <text evidence="5">The sequence shown here is derived from an EMBL/GenBank/DDBJ whole genome shotgun (WGS) entry which is preliminary data.</text>
</comment>
<dbReference type="Proteomes" id="UP001139158">
    <property type="component" value="Unassembled WGS sequence"/>
</dbReference>
<organism evidence="5 6">
    <name type="scientific">Arthrobacter caoxuetaonis</name>
    <dbReference type="NCBI Taxonomy" id="2886935"/>
    <lineage>
        <taxon>Bacteria</taxon>
        <taxon>Bacillati</taxon>
        <taxon>Actinomycetota</taxon>
        <taxon>Actinomycetes</taxon>
        <taxon>Micrococcales</taxon>
        <taxon>Micrococcaceae</taxon>
        <taxon>Arthrobacter</taxon>
    </lineage>
</organism>
<accession>A0A9X1SDM1</accession>
<dbReference type="Pfam" id="PF08341">
    <property type="entry name" value="TED"/>
    <property type="match status" value="1"/>
</dbReference>
<sequence length="550" mass="56490">MLTAGMVLAAPLSAVALEPLPAVVVTGFGPGQEVQGLHPGEAAVPNPLDEYPAENPADYVNMDTYAGIVQTASVDDPEQVALMYCINVYLDTEVGLDYVLDTWAESNVPNIGYVTYVLNNYYPNTGLPAGLDEDQQAAAVQAAIWYFTDGFVLDTSEEEIRSAAAAIVLDAQTNGPAVTPGVPGIEITPETASAFLGSRAGPFTVNGQNVGPITVTAPEGSSLHTDAVGGQEIASGSAVEPGTDLWVQNNTGVAADGSLSAAASVTLETGSVYLGAGNPADAQPLILASTSQANATDFATFVHTEVDPGTLVVSKAITGAGAGNQSDIIVSVDCGAELNESFIIAAGTPAGTYVQTFEEIADGTSCTVSEVSSGSNEIVNVVAGESATVDIVTGQTSVAELVNDVQFIYGQLSVVKHFAGDGAGFQDQVVLSVVCDGEVADSIVIPAGNTDIVTRTYDQIPAGSTCFIREEESGQNTEVLVSVDLPDPVLVTGGQNTTLEAVNTYTERGRATLPRTGANAVSQELALMGGGILLVGTLMVLGSRRRRHPQ</sequence>
<feature type="domain" description="DUF5979" evidence="4">
    <location>
        <begin position="311"/>
        <end position="405"/>
    </location>
</feature>
<gene>
    <name evidence="5" type="ORF">LJ757_18905</name>
</gene>
<evidence type="ECO:0000259" key="4">
    <source>
        <dbReference type="Pfam" id="PF19407"/>
    </source>
</evidence>